<dbReference type="EMBL" id="CACVAW010000068">
    <property type="protein sequence ID" value="CAA6815852.1"/>
    <property type="molecule type" value="Genomic_DNA"/>
</dbReference>
<dbReference type="AlphaFoldDB" id="A0A6S6TJR1"/>
<accession>A0A6S6TJR1</accession>
<proteinExistence type="predicted"/>
<name>A0A6S6TJR1_9BACT</name>
<sequence length="179" mass="20844">MIDFSQWTLDKVRDEYSNMQWIEERRFEWTPLVKNVVNNISNGFTYIIISDDSKNWLVEYLSQTLNKTANTSRPFLPFIDGNKIYSKFVVDIKDSEGIELFEDMLSLSYSSGYAFFYVGKGSSAMATIAKRNNNSFIWITDESIPNSFELDSEDEYMDTKLVQLSNLFNQSIDCLLFET</sequence>
<dbReference type="Gene3D" id="3.40.50.11670">
    <property type="entry name" value="DNA replication regulator HobA"/>
    <property type="match status" value="1"/>
</dbReference>
<reference evidence="1" key="1">
    <citation type="submission" date="2020-01" db="EMBL/GenBank/DDBJ databases">
        <authorList>
            <person name="Meier V. D."/>
            <person name="Meier V D."/>
        </authorList>
    </citation>
    <scope>NUCLEOTIDE SEQUENCE</scope>
    <source>
        <strain evidence="1">HLG_WM_MAG_12</strain>
    </source>
</reference>
<dbReference type="InterPro" id="IPR021011">
    <property type="entry name" value="HobA"/>
</dbReference>
<evidence type="ECO:0008006" key="2">
    <source>
        <dbReference type="Google" id="ProtNLM"/>
    </source>
</evidence>
<evidence type="ECO:0000313" key="1">
    <source>
        <dbReference type="EMBL" id="CAA6815852.1"/>
    </source>
</evidence>
<dbReference type="Pfam" id="PF12163">
    <property type="entry name" value="HobA"/>
    <property type="match status" value="1"/>
</dbReference>
<protein>
    <recommendedName>
        <fullName evidence="2">DNA replication regulator family</fullName>
    </recommendedName>
</protein>
<organism evidence="1">
    <name type="scientific">uncultured Campylobacterales bacterium</name>
    <dbReference type="NCBI Taxonomy" id="352960"/>
    <lineage>
        <taxon>Bacteria</taxon>
        <taxon>Pseudomonadati</taxon>
        <taxon>Campylobacterota</taxon>
        <taxon>Epsilonproteobacteria</taxon>
        <taxon>Campylobacterales</taxon>
        <taxon>environmental samples</taxon>
    </lineage>
</organism>
<gene>
    <name evidence="1" type="ORF">HELGO_WM9460</name>
</gene>
<dbReference type="InterPro" id="IPR038381">
    <property type="entry name" value="HobA_sf"/>
</dbReference>